<comment type="subcellular location">
    <subcellularLocation>
        <location evidence="1">Membrane</location>
    </subcellularLocation>
</comment>
<evidence type="ECO:0000256" key="6">
    <source>
        <dbReference type="SAM" id="Phobius"/>
    </source>
</evidence>
<dbReference type="SMART" id="SM00978">
    <property type="entry name" value="Tim44"/>
    <property type="match status" value="1"/>
</dbReference>
<evidence type="ECO:0000256" key="4">
    <source>
        <dbReference type="ARBA" id="ARBA00023136"/>
    </source>
</evidence>
<dbReference type="InterPro" id="IPR016985">
    <property type="entry name" value="UCP031890_Tim44-rel"/>
</dbReference>
<keyword evidence="6" id="KW-0812">Transmembrane</keyword>
<feature type="region of interest" description="Disordered" evidence="5">
    <location>
        <begin position="32"/>
        <end position="51"/>
    </location>
</feature>
<feature type="compositionally biased region" description="Basic and acidic residues" evidence="5">
    <location>
        <begin position="32"/>
        <end position="48"/>
    </location>
</feature>
<evidence type="ECO:0000259" key="7">
    <source>
        <dbReference type="SMART" id="SM00978"/>
    </source>
</evidence>
<dbReference type="InterPro" id="IPR039544">
    <property type="entry name" value="Tim44-like"/>
</dbReference>
<accession>A4U2B8</accession>
<dbReference type="EMBL" id="CU459003">
    <property type="protein sequence ID" value="CAM77025.1"/>
    <property type="molecule type" value="Genomic_DNA"/>
</dbReference>
<reference evidence="8" key="1">
    <citation type="journal article" date="2007" name="J. Bacteriol.">
        <title>Comparative genome analysis of four magnetotactic bacteria reveals a complex set of group-specific genes implicated in magnetosome biomineralization and function.</title>
        <authorList>
            <person name="Richter M."/>
            <person name="Kube M."/>
            <person name="Bazylinski D.A."/>
            <person name="Lombardot T."/>
            <person name="Gloeckner F.O."/>
            <person name="Reinhardt R."/>
            <person name="Schueler D."/>
        </authorList>
    </citation>
    <scope>NUCLEOTIDE SEQUENCE</scope>
    <source>
        <strain evidence="8">MSR-1</strain>
    </source>
</reference>
<evidence type="ECO:0000256" key="5">
    <source>
        <dbReference type="SAM" id="MobiDB-lite"/>
    </source>
</evidence>
<evidence type="ECO:0000256" key="1">
    <source>
        <dbReference type="ARBA" id="ARBA00004370"/>
    </source>
</evidence>
<evidence type="ECO:0000313" key="8">
    <source>
        <dbReference type="EMBL" id="CAM77025.1"/>
    </source>
</evidence>
<dbReference type="PIRSF" id="PIRSF031890">
    <property type="entry name" value="UCP031890_transporter_Tim44"/>
    <property type="match status" value="1"/>
</dbReference>
<sequence>MNDGFHALDIVFFAVVAVFLILRLRSVLGKRTGNEEPPRWTRTPKDDGETADNVIDLTRARRPVEAEPDVTADVAATAGPLARGEAAIRARDPSFSNTGFLSGARMAFEMIVGAFAAGDKKALRPLLADQVYKPFCDAIDARARAGEELSTEIMGIKSAEIIEAIMVGTVAQVTVRFVSEQINVIKDLDGRIVEGDPSRIVPVTDEWTFSRDTRSKDPNWHLSATRAVTEGDAPHDAADEVQP</sequence>
<feature type="transmembrane region" description="Helical" evidence="6">
    <location>
        <begin position="6"/>
        <end position="24"/>
    </location>
</feature>
<dbReference type="AlphaFoldDB" id="A4U2B8"/>
<proteinExistence type="inferred from homology"/>
<feature type="compositionally biased region" description="Basic and acidic residues" evidence="5">
    <location>
        <begin position="232"/>
        <end position="243"/>
    </location>
</feature>
<evidence type="ECO:0000256" key="2">
    <source>
        <dbReference type="ARBA" id="ARBA00009597"/>
    </source>
</evidence>
<keyword evidence="3" id="KW-0809">Transit peptide</keyword>
<dbReference type="PANTHER" id="PTHR10721">
    <property type="entry name" value="MITOCHONDRIAL IMPORT INNER MEMBRANE TRANSLOCASE SUBUNIT TIM44"/>
    <property type="match status" value="1"/>
</dbReference>
<dbReference type="PANTHER" id="PTHR10721:SF1">
    <property type="entry name" value="MITOCHONDRIAL IMPORT INNER MEMBRANE TRANSLOCASE SUBUNIT TIM44"/>
    <property type="match status" value="1"/>
</dbReference>
<dbReference type="GO" id="GO:0030150">
    <property type="term" value="P:protein import into mitochondrial matrix"/>
    <property type="evidence" value="ECO:0007669"/>
    <property type="project" value="TreeGrafter"/>
</dbReference>
<dbReference type="Pfam" id="PF04280">
    <property type="entry name" value="Tim44"/>
    <property type="match status" value="1"/>
</dbReference>
<name>A4U2B8_9PROT</name>
<dbReference type="InterPro" id="IPR007379">
    <property type="entry name" value="Tim44-like_dom"/>
</dbReference>
<comment type="similarity">
    <text evidence="2">Belongs to the Tim44 family.</text>
</comment>
<dbReference type="NCBIfam" id="NF033779">
    <property type="entry name" value="Tim44_TimA_adap"/>
    <property type="match status" value="1"/>
</dbReference>
<evidence type="ECO:0000256" key="3">
    <source>
        <dbReference type="ARBA" id="ARBA00022946"/>
    </source>
</evidence>
<dbReference type="GO" id="GO:0051087">
    <property type="term" value="F:protein-folding chaperone binding"/>
    <property type="evidence" value="ECO:0007669"/>
    <property type="project" value="TreeGrafter"/>
</dbReference>
<protein>
    <submittedName>
        <fullName evidence="8">Mitochondrial import inner membrane translocase, subunit Tim44</fullName>
    </submittedName>
</protein>
<feature type="domain" description="Tim44-like" evidence="7">
    <location>
        <begin position="81"/>
        <end position="227"/>
    </location>
</feature>
<dbReference type="RefSeq" id="WP_106003137.1">
    <property type="nucleotide sequence ID" value="NZ_CP027527.1"/>
</dbReference>
<dbReference type="GO" id="GO:0016020">
    <property type="term" value="C:membrane"/>
    <property type="evidence" value="ECO:0007669"/>
    <property type="project" value="UniProtKB-SubCell"/>
</dbReference>
<keyword evidence="4 6" id="KW-0472">Membrane</keyword>
<dbReference type="SUPFAM" id="SSF54427">
    <property type="entry name" value="NTF2-like"/>
    <property type="match status" value="1"/>
</dbReference>
<keyword evidence="6" id="KW-1133">Transmembrane helix</keyword>
<gene>
    <name evidence="8" type="ORF">MGR_1712</name>
</gene>
<dbReference type="InterPro" id="IPR032710">
    <property type="entry name" value="NTF2-like_dom_sf"/>
</dbReference>
<feature type="region of interest" description="Disordered" evidence="5">
    <location>
        <begin position="212"/>
        <end position="243"/>
    </location>
</feature>
<organism evidence="8">
    <name type="scientific">Magnetospirillum gryphiswaldense</name>
    <dbReference type="NCBI Taxonomy" id="55518"/>
    <lineage>
        <taxon>Bacteria</taxon>
        <taxon>Pseudomonadati</taxon>
        <taxon>Pseudomonadota</taxon>
        <taxon>Alphaproteobacteria</taxon>
        <taxon>Rhodospirillales</taxon>
        <taxon>Rhodospirillaceae</taxon>
        <taxon>Magnetospirillum</taxon>
    </lineage>
</organism>
<dbReference type="Gene3D" id="3.10.450.240">
    <property type="match status" value="1"/>
</dbReference>